<dbReference type="GO" id="GO:0005886">
    <property type="term" value="C:plasma membrane"/>
    <property type="evidence" value="ECO:0007669"/>
    <property type="project" value="UniProtKB-SubCell"/>
</dbReference>
<keyword evidence="8 16" id="KW-1133">Transmembrane helix</keyword>
<keyword evidence="15" id="KW-0460">Magnesium</keyword>
<evidence type="ECO:0000256" key="11">
    <source>
        <dbReference type="ARBA" id="ARBA00023134"/>
    </source>
</evidence>
<evidence type="ECO:0000313" key="20">
    <source>
        <dbReference type="Proteomes" id="UP000000248"/>
    </source>
</evidence>
<organism evidence="19 20">
    <name type="scientific">Dichelobacter nodosus (strain VCS1703A)</name>
    <dbReference type="NCBI Taxonomy" id="246195"/>
    <lineage>
        <taxon>Bacteria</taxon>
        <taxon>Pseudomonadati</taxon>
        <taxon>Pseudomonadota</taxon>
        <taxon>Gammaproteobacteria</taxon>
        <taxon>Cardiobacteriales</taxon>
        <taxon>Cardiobacteriaceae</taxon>
        <taxon>Dichelobacter</taxon>
    </lineage>
</organism>
<dbReference type="InterPro" id="IPR006073">
    <property type="entry name" value="GTP-bd"/>
</dbReference>
<dbReference type="eggNOG" id="COG0370">
    <property type="taxonomic scope" value="Bacteria"/>
</dbReference>
<evidence type="ECO:0000256" key="9">
    <source>
        <dbReference type="ARBA" id="ARBA00023004"/>
    </source>
</evidence>
<feature type="binding site" evidence="14">
    <location>
        <begin position="118"/>
        <end position="121"/>
    </location>
    <ligand>
        <name>GTP</name>
        <dbReference type="ChEBI" id="CHEBI:37565"/>
        <label>1</label>
    </ligand>
</feature>
<keyword evidence="17" id="KW-0175">Coiled coil</keyword>
<dbReference type="PRINTS" id="PR00326">
    <property type="entry name" value="GTP1OBG"/>
</dbReference>
<dbReference type="Pfam" id="PF02421">
    <property type="entry name" value="FeoB_N"/>
    <property type="match status" value="1"/>
</dbReference>
<keyword evidence="15" id="KW-0479">Metal-binding</keyword>
<keyword evidence="9 16" id="KW-0408">Iron</keyword>
<feature type="binding site" evidence="15">
    <location>
        <position position="26"/>
    </location>
    <ligand>
        <name>Mg(2+)</name>
        <dbReference type="ChEBI" id="CHEBI:18420"/>
        <label>2</label>
    </ligand>
</feature>
<gene>
    <name evidence="19" type="primary">feoB</name>
    <name evidence="19" type="ordered locus">DNO_0137</name>
</gene>
<keyword evidence="6 16" id="KW-0812">Transmembrane</keyword>
<evidence type="ECO:0000256" key="16">
    <source>
        <dbReference type="RuleBase" id="RU362098"/>
    </source>
</evidence>
<feature type="transmembrane region" description="Helical" evidence="16">
    <location>
        <begin position="291"/>
        <end position="310"/>
    </location>
</feature>
<dbReference type="PANTHER" id="PTHR43185">
    <property type="entry name" value="FERROUS IRON TRANSPORT PROTEIN B"/>
    <property type="match status" value="1"/>
</dbReference>
<evidence type="ECO:0000256" key="6">
    <source>
        <dbReference type="ARBA" id="ARBA00022692"/>
    </source>
</evidence>
<keyword evidence="10" id="KW-0406">Ion transport</keyword>
<evidence type="ECO:0000256" key="17">
    <source>
        <dbReference type="SAM" id="Coils"/>
    </source>
</evidence>
<sequence>MSAEKILAALVGQQNCGKSTLFNALTGLQQHIANYPGVTVDKKSGFFTYRDRKIELVDLPGTYALTSFSPEERVARAFLIQQKPDVIVNVVDAANLVRGLYLTYQLMPLRRPMLLVLNMMDRAEYLGLHIDIEQLSSYLGIPVIAAVGCKTQGIEAVREQILATADRAAVANLYPSAQLDALIEPIARDWEKEIPLPQYPARWAAEKILERDGEIAQVAEKAAPEAWKILAQTAETLMNAYAEQYGNSASDDLMAARNVAAKKAVEIAVTQTGARRASVTEFLDALLLHRFLAPFFLLFIIWLIYQLAIVQGYQLTQLTWPILANFRTFVSQLLPDAGFLIDPQIRSMTLWALDSANTLLNYVPIFLILFALIAILEDSGYMARIAFVLDRILHRFGLHGQSTLPLILAGVFAGGCAVPAVMATKGIPDTRARMATILTAPFMNCLAKVPLYTLLVSIYFPQHNSLILFYIATITIIIALLVAKLLTSSVLRSMETAPFVMELPHYHLPSVKMVLRRAFDRTWIYIKKVGTIVLAVATVVYVLLQFPDLDQKTRHHFQTQAEQSIVRFYQEMDNNPHRSAVATQADLIQLLNVYNDYRSEKLFNQRSAEQLKAKYQKRYPQFYSFLEPNQDVVAKKAQRSLKKMEQTRKQLRRQMKELRIENSFLGRTGRALEPVTQFAHFDWKINVALLSSFAARESSVATLGVLFGQDEGENKTLEARIEQAGAAHGYDALTAVALIIFFVIYPPCLATVIVIRLQTGSYRWMLFSIIFPVSLGLLVASLVYCVGRFWALSGVQVFSLFYAVALFLLLVVGFFPKKWARGRNLCTVEQIK</sequence>
<proteinExistence type="inferred from homology"/>
<dbReference type="SUPFAM" id="SSF52540">
    <property type="entry name" value="P-loop containing nucleoside triphosphate hydrolases"/>
    <property type="match status" value="1"/>
</dbReference>
<dbReference type="Pfam" id="PF17910">
    <property type="entry name" value="FeoB_Cyto"/>
    <property type="match status" value="1"/>
</dbReference>
<evidence type="ECO:0000256" key="14">
    <source>
        <dbReference type="PIRSR" id="PIRSR603373-1"/>
    </source>
</evidence>
<keyword evidence="11 14" id="KW-0342">GTP-binding</keyword>
<dbReference type="OrthoDB" id="9809127at2"/>
<dbReference type="CDD" id="cd01879">
    <property type="entry name" value="FeoB"/>
    <property type="match status" value="1"/>
</dbReference>
<evidence type="ECO:0000256" key="10">
    <source>
        <dbReference type="ARBA" id="ARBA00023065"/>
    </source>
</evidence>
<dbReference type="InterPro" id="IPR027417">
    <property type="entry name" value="P-loop_NTPase"/>
</dbReference>
<reference evidence="19 20" key="1">
    <citation type="journal article" date="2007" name="Nat. Biotechnol.">
        <title>Genome sequence and identification of candidate vaccine antigens from the animal pathogen Dichelobacter nodosus.</title>
        <authorList>
            <person name="Myers G.S."/>
            <person name="Parker D."/>
            <person name="Al-Hasani K."/>
            <person name="Kennan R.M."/>
            <person name="Seemann T."/>
            <person name="Ren Q."/>
            <person name="Badger J.H."/>
            <person name="Selengut J.D."/>
            <person name="Deboy R.T."/>
            <person name="Tettelin H."/>
            <person name="Boyce J.D."/>
            <person name="McCarl V.P."/>
            <person name="Han X."/>
            <person name="Nelson W.C."/>
            <person name="Madupu R."/>
            <person name="Mohamoud Y."/>
            <person name="Holley T."/>
            <person name="Fedorova N."/>
            <person name="Khouri H."/>
            <person name="Bottomley S.P."/>
            <person name="Whittington R.J."/>
            <person name="Adler B."/>
            <person name="Songer J.G."/>
            <person name="Rood J.I."/>
            <person name="Paulsen I.T."/>
        </authorList>
    </citation>
    <scope>NUCLEOTIDE SEQUENCE [LARGE SCALE GENOMIC DNA]</scope>
    <source>
        <strain evidence="19 20">VCS1703A</strain>
    </source>
</reference>
<evidence type="ECO:0000256" key="7">
    <source>
        <dbReference type="ARBA" id="ARBA00022741"/>
    </source>
</evidence>
<protein>
    <recommendedName>
        <fullName evidence="13 16">Ferrous iron transport protein B</fullName>
    </recommendedName>
</protein>
<dbReference type="InterPro" id="IPR050860">
    <property type="entry name" value="FeoB_GTPase"/>
</dbReference>
<feature type="transmembrane region" description="Helical" evidence="16">
    <location>
        <begin position="522"/>
        <end position="544"/>
    </location>
</feature>
<feature type="binding site" evidence="15">
    <location>
        <position position="27"/>
    </location>
    <ligand>
        <name>Mg(2+)</name>
        <dbReference type="ChEBI" id="CHEBI:18420"/>
        <label>2</label>
    </ligand>
</feature>
<feature type="transmembrane region" description="Helical" evidence="16">
    <location>
        <begin position="764"/>
        <end position="784"/>
    </location>
</feature>
<evidence type="ECO:0000256" key="1">
    <source>
        <dbReference type="ARBA" id="ARBA00004429"/>
    </source>
</evidence>
<evidence type="ECO:0000313" key="19">
    <source>
        <dbReference type="EMBL" id="ABQ13563.1"/>
    </source>
</evidence>
<feature type="transmembrane region" description="Helical" evidence="16">
    <location>
        <begin position="732"/>
        <end position="757"/>
    </location>
</feature>
<keyword evidence="20" id="KW-1185">Reference proteome</keyword>
<comment type="function">
    <text evidence="16">Probable transporter of a GTP-driven Fe(2+) uptake system.</text>
</comment>
<dbReference type="PANTHER" id="PTHR43185:SF1">
    <property type="entry name" value="FE(2+) TRANSPORTER FEOB"/>
    <property type="match status" value="1"/>
</dbReference>
<keyword evidence="2 16" id="KW-0813">Transport</keyword>
<dbReference type="GO" id="GO:0015093">
    <property type="term" value="F:ferrous iron transmembrane transporter activity"/>
    <property type="evidence" value="ECO:0007669"/>
    <property type="project" value="UniProtKB-UniRule"/>
</dbReference>
<evidence type="ECO:0000256" key="2">
    <source>
        <dbReference type="ARBA" id="ARBA00022448"/>
    </source>
</evidence>
<feature type="binding site" evidence="14">
    <location>
        <begin position="37"/>
        <end position="41"/>
    </location>
    <ligand>
        <name>GTP</name>
        <dbReference type="ChEBI" id="CHEBI:37565"/>
        <label>1</label>
    </ligand>
</feature>
<feature type="coiled-coil region" evidence="17">
    <location>
        <begin position="634"/>
        <end position="668"/>
    </location>
</feature>
<evidence type="ECO:0000256" key="13">
    <source>
        <dbReference type="NCBIfam" id="TIGR00437"/>
    </source>
</evidence>
<dbReference type="GO" id="GO:0005525">
    <property type="term" value="F:GTP binding"/>
    <property type="evidence" value="ECO:0007669"/>
    <property type="project" value="UniProtKB-KW"/>
</dbReference>
<keyword evidence="5" id="KW-0997">Cell inner membrane</keyword>
<dbReference type="RefSeq" id="WP_011927888.1">
    <property type="nucleotide sequence ID" value="NC_009446.1"/>
</dbReference>
<evidence type="ECO:0000256" key="3">
    <source>
        <dbReference type="ARBA" id="ARBA00022475"/>
    </source>
</evidence>
<keyword evidence="12 16" id="KW-0472">Membrane</keyword>
<evidence type="ECO:0000259" key="18">
    <source>
        <dbReference type="PROSITE" id="PS51711"/>
    </source>
</evidence>
<feature type="domain" description="FeoB-type G" evidence="18">
    <location>
        <begin position="5"/>
        <end position="167"/>
    </location>
</feature>
<feature type="binding site" evidence="15">
    <location>
        <position position="24"/>
    </location>
    <ligand>
        <name>Mg(2+)</name>
        <dbReference type="ChEBI" id="CHEBI:18420"/>
        <label>2</label>
    </ligand>
</feature>
<comment type="similarity">
    <text evidence="16">Belongs to the TRAFAC class TrmE-Era-EngA-EngB-Septin-like GTPase superfamily. FeoB GTPase (TC 9.A.8) family.</text>
</comment>
<dbReference type="Gene3D" id="1.10.287.1770">
    <property type="match status" value="1"/>
</dbReference>
<dbReference type="NCBIfam" id="TIGR00437">
    <property type="entry name" value="feoB"/>
    <property type="match status" value="1"/>
</dbReference>
<dbReference type="Pfam" id="PF07670">
    <property type="entry name" value="Gate"/>
    <property type="match status" value="2"/>
</dbReference>
<name>A5EWN6_DICNV</name>
<evidence type="ECO:0000256" key="15">
    <source>
        <dbReference type="PIRSR" id="PIRSR603373-2"/>
    </source>
</evidence>
<dbReference type="KEGG" id="dno:DNO_0137"/>
<feature type="transmembrane region" description="Helical" evidence="16">
    <location>
        <begin position="790"/>
        <end position="815"/>
    </location>
</feature>
<feature type="binding site" evidence="14">
    <location>
        <begin position="58"/>
        <end position="61"/>
    </location>
    <ligand>
        <name>GTP</name>
        <dbReference type="ChEBI" id="CHEBI:37565"/>
        <label>1</label>
    </ligand>
</feature>
<dbReference type="Proteomes" id="UP000000248">
    <property type="component" value="Chromosome"/>
</dbReference>
<dbReference type="HOGENOM" id="CLU_013350_3_2_6"/>
<dbReference type="AlphaFoldDB" id="A5EWN6"/>
<dbReference type="InterPro" id="IPR011642">
    <property type="entry name" value="Gate_dom"/>
</dbReference>
<keyword evidence="4 16" id="KW-0410">Iron transport</keyword>
<dbReference type="STRING" id="246195.DNO_0137"/>
<feature type="transmembrane region" description="Helical" evidence="16">
    <location>
        <begin position="466"/>
        <end position="486"/>
    </location>
</feature>
<evidence type="ECO:0000256" key="4">
    <source>
        <dbReference type="ARBA" id="ARBA00022496"/>
    </source>
</evidence>
<feature type="binding site" evidence="14">
    <location>
        <begin position="12"/>
        <end position="19"/>
    </location>
    <ligand>
        <name>GTP</name>
        <dbReference type="ChEBI" id="CHEBI:37565"/>
        <label>1</label>
    </ligand>
</feature>
<dbReference type="InterPro" id="IPR030389">
    <property type="entry name" value="G_FEOB_dom"/>
</dbReference>
<dbReference type="InterPro" id="IPR003373">
    <property type="entry name" value="Fe2_transport_prot-B"/>
</dbReference>
<evidence type="ECO:0000256" key="12">
    <source>
        <dbReference type="ARBA" id="ARBA00023136"/>
    </source>
</evidence>
<comment type="subcellular location">
    <subcellularLocation>
        <location evidence="1 16">Cell inner membrane</location>
        <topology evidence="1 16">Multi-pass membrane protein</topology>
    </subcellularLocation>
</comment>
<feature type="binding site" evidence="15">
    <location>
        <position position="23"/>
    </location>
    <ligand>
        <name>Mg(2+)</name>
        <dbReference type="ChEBI" id="CHEBI:18420"/>
        <label>2</label>
    </ligand>
</feature>
<dbReference type="FunFam" id="3.40.50.300:FF:000426">
    <property type="entry name" value="Ferrous iron transport protein B"/>
    <property type="match status" value="1"/>
</dbReference>
<dbReference type="InterPro" id="IPR011640">
    <property type="entry name" value="Fe2_transport_prot_B_C"/>
</dbReference>
<evidence type="ECO:0000256" key="8">
    <source>
        <dbReference type="ARBA" id="ARBA00022989"/>
    </source>
</evidence>
<keyword evidence="7 14" id="KW-0547">Nucleotide-binding</keyword>
<accession>A5EWN6</accession>
<keyword evidence="3" id="KW-1003">Cell membrane</keyword>
<dbReference type="InterPro" id="IPR041069">
    <property type="entry name" value="FeoB_Cyto"/>
</dbReference>
<dbReference type="PROSITE" id="PS51711">
    <property type="entry name" value="G_FEOB"/>
    <property type="match status" value="1"/>
</dbReference>
<dbReference type="GO" id="GO:0046872">
    <property type="term" value="F:metal ion binding"/>
    <property type="evidence" value="ECO:0007669"/>
    <property type="project" value="UniProtKB-KW"/>
</dbReference>
<feature type="transmembrane region" description="Helical" evidence="16">
    <location>
        <begin position="362"/>
        <end position="383"/>
    </location>
</feature>
<feature type="transmembrane region" description="Helical" evidence="16">
    <location>
        <begin position="403"/>
        <end position="423"/>
    </location>
</feature>
<dbReference type="Gene3D" id="3.40.50.300">
    <property type="entry name" value="P-loop containing nucleotide triphosphate hydrolases"/>
    <property type="match status" value="1"/>
</dbReference>
<evidence type="ECO:0000256" key="5">
    <source>
        <dbReference type="ARBA" id="ARBA00022519"/>
    </source>
</evidence>
<dbReference type="EMBL" id="CP000513">
    <property type="protein sequence ID" value="ABQ13563.1"/>
    <property type="molecule type" value="Genomic_DNA"/>
</dbReference>
<dbReference type="Pfam" id="PF07664">
    <property type="entry name" value="FeoB_C"/>
    <property type="match status" value="1"/>
</dbReference>
<feature type="transmembrane region" description="Helical" evidence="16">
    <location>
        <begin position="435"/>
        <end position="460"/>
    </location>
</feature>